<dbReference type="AlphaFoldDB" id="A0A0B6ZV49"/>
<reference evidence="1" key="1">
    <citation type="submission" date="2014-12" db="EMBL/GenBank/DDBJ databases">
        <title>Insight into the proteome of Arion vulgaris.</title>
        <authorList>
            <person name="Aradska J."/>
            <person name="Bulat T."/>
            <person name="Smidak R."/>
            <person name="Sarate P."/>
            <person name="Gangsoo J."/>
            <person name="Sialana F."/>
            <person name="Bilban M."/>
            <person name="Lubec G."/>
        </authorList>
    </citation>
    <scope>NUCLEOTIDE SEQUENCE</scope>
    <source>
        <tissue evidence="1">Skin</tissue>
    </source>
</reference>
<feature type="non-terminal residue" evidence="1">
    <location>
        <position position="1"/>
    </location>
</feature>
<accession>A0A0B6ZV49</accession>
<proteinExistence type="predicted"/>
<name>A0A0B6ZV49_9EUPU</name>
<evidence type="ECO:0000313" key="1">
    <source>
        <dbReference type="EMBL" id="CEK71711.1"/>
    </source>
</evidence>
<organism evidence="1">
    <name type="scientific">Arion vulgaris</name>
    <dbReference type="NCBI Taxonomy" id="1028688"/>
    <lineage>
        <taxon>Eukaryota</taxon>
        <taxon>Metazoa</taxon>
        <taxon>Spiralia</taxon>
        <taxon>Lophotrochozoa</taxon>
        <taxon>Mollusca</taxon>
        <taxon>Gastropoda</taxon>
        <taxon>Heterobranchia</taxon>
        <taxon>Euthyneura</taxon>
        <taxon>Panpulmonata</taxon>
        <taxon>Eupulmonata</taxon>
        <taxon>Stylommatophora</taxon>
        <taxon>Helicina</taxon>
        <taxon>Arionoidea</taxon>
        <taxon>Arionidae</taxon>
        <taxon>Arion</taxon>
    </lineage>
</organism>
<protein>
    <submittedName>
        <fullName evidence="1">Uncharacterized protein</fullName>
    </submittedName>
</protein>
<feature type="non-terminal residue" evidence="1">
    <location>
        <position position="82"/>
    </location>
</feature>
<gene>
    <name evidence="1" type="primary">ORF79505</name>
</gene>
<sequence length="82" mass="9494">EVSHSERRMSQFSVQLETLKIEKESWKSKAAQMVGEMAVMKANMEECEAQQCVLKDDIKTLKRQFDDKCTLAKNLEIQLSQN</sequence>
<dbReference type="EMBL" id="HACG01024846">
    <property type="protein sequence ID" value="CEK71711.1"/>
    <property type="molecule type" value="Transcribed_RNA"/>
</dbReference>